<name>A0A0A3J4E8_9BACL</name>
<proteinExistence type="predicted"/>
<dbReference type="InterPro" id="IPR050583">
    <property type="entry name" value="Mycobacterial_A85_antigen"/>
</dbReference>
<keyword evidence="2" id="KW-1185">Reference proteome</keyword>
<dbReference type="EMBL" id="JPVQ01000017">
    <property type="protein sequence ID" value="KGR90590.1"/>
    <property type="molecule type" value="Genomic_DNA"/>
</dbReference>
<dbReference type="AlphaFoldDB" id="A0A0A3J4E8"/>
<dbReference type="Pfam" id="PF00756">
    <property type="entry name" value="Esterase"/>
    <property type="match status" value="1"/>
</dbReference>
<protein>
    <recommendedName>
        <fullName evidence="3">Enterochelin esterase</fullName>
    </recommendedName>
</protein>
<evidence type="ECO:0000313" key="1">
    <source>
        <dbReference type="EMBL" id="KGR90590.1"/>
    </source>
</evidence>
<dbReference type="Gene3D" id="3.40.50.1820">
    <property type="entry name" value="alpha/beta hydrolase"/>
    <property type="match status" value="1"/>
</dbReference>
<dbReference type="InterPro" id="IPR029058">
    <property type="entry name" value="AB_hydrolase_fold"/>
</dbReference>
<dbReference type="RefSeq" id="WP_036176553.1">
    <property type="nucleotide sequence ID" value="NZ_AVCZ01000017.1"/>
</dbReference>
<dbReference type="OrthoDB" id="9803578at2"/>
<sequence>MDKGNVKDILFYSEALQEEIELLIYVPANYTPLYKYNILIASDGKDYFQLGGITKLADELIDNYEIENLIIVGVPYKNINDRRKKYIPSGEQHEAYLRFLAHELVPYLDREYSTFQLGTTRGVIGDSMAATVSLLVALKYPNIFSKVILQSPYVDEDVLNIVSQSSSQELLSIYHIIGKGENEVVTTDKTVKDFLTPNRKLHALLKEKCFTTFYDEFDGNHTWKYWKPDLRRALIENFSE</sequence>
<reference evidence="1 2" key="1">
    <citation type="submission" date="2014-02" db="EMBL/GenBank/DDBJ databases">
        <title>Draft genome sequence of Lysinibacillus massiliensis CCUG 49529.</title>
        <authorList>
            <person name="Zhang F."/>
            <person name="Wang G."/>
            <person name="Zhang L."/>
        </authorList>
    </citation>
    <scope>NUCLEOTIDE SEQUENCE [LARGE SCALE GENOMIC DNA]</scope>
    <source>
        <strain evidence="1 2">CCUG 49529</strain>
    </source>
</reference>
<dbReference type="Proteomes" id="UP000030595">
    <property type="component" value="Unassembled WGS sequence"/>
</dbReference>
<dbReference type="SUPFAM" id="SSF53474">
    <property type="entry name" value="alpha/beta-Hydrolases"/>
    <property type="match status" value="1"/>
</dbReference>
<gene>
    <name evidence="1" type="ORF">CD30_11010</name>
</gene>
<organism evidence="1 2">
    <name type="scientific">Ureibacillus massiliensis 4400831 = CIP 108448 = CCUG 49529</name>
    <dbReference type="NCBI Taxonomy" id="1211035"/>
    <lineage>
        <taxon>Bacteria</taxon>
        <taxon>Bacillati</taxon>
        <taxon>Bacillota</taxon>
        <taxon>Bacilli</taxon>
        <taxon>Bacillales</taxon>
        <taxon>Caryophanaceae</taxon>
        <taxon>Ureibacillus</taxon>
    </lineage>
</organism>
<evidence type="ECO:0000313" key="2">
    <source>
        <dbReference type="Proteomes" id="UP000030595"/>
    </source>
</evidence>
<evidence type="ECO:0008006" key="3">
    <source>
        <dbReference type="Google" id="ProtNLM"/>
    </source>
</evidence>
<dbReference type="InterPro" id="IPR000801">
    <property type="entry name" value="Esterase-like"/>
</dbReference>
<dbReference type="PANTHER" id="PTHR48098">
    <property type="entry name" value="ENTEROCHELIN ESTERASE-RELATED"/>
    <property type="match status" value="1"/>
</dbReference>
<dbReference type="eggNOG" id="COG2382">
    <property type="taxonomic scope" value="Bacteria"/>
</dbReference>
<accession>A0A0A3J4E8</accession>
<dbReference type="PANTHER" id="PTHR48098:SF3">
    <property type="entry name" value="IRON(III) ENTEROBACTIN ESTERASE"/>
    <property type="match status" value="1"/>
</dbReference>
<comment type="caution">
    <text evidence="1">The sequence shown here is derived from an EMBL/GenBank/DDBJ whole genome shotgun (WGS) entry which is preliminary data.</text>
</comment>